<dbReference type="RefSeq" id="WP_092349306.1">
    <property type="nucleotide sequence ID" value="NZ_CZVW01000008.1"/>
</dbReference>
<feature type="transmembrane region" description="Helical" evidence="1">
    <location>
        <begin position="72"/>
        <end position="90"/>
    </location>
</feature>
<feature type="transmembrane region" description="Helical" evidence="1">
    <location>
        <begin position="377"/>
        <end position="396"/>
    </location>
</feature>
<accession>A0A0P1MZ08</accession>
<protein>
    <recommendedName>
        <fullName evidence="4">ABC-2 type transport system permease protein</fullName>
    </recommendedName>
</protein>
<feature type="transmembrane region" description="Helical" evidence="1">
    <location>
        <begin position="160"/>
        <end position="184"/>
    </location>
</feature>
<dbReference type="AlphaFoldDB" id="A0A0P1MZ08"/>
<reference evidence="3" key="1">
    <citation type="submission" date="2015-11" db="EMBL/GenBank/DDBJ databases">
        <authorList>
            <person name="Varghese N."/>
        </authorList>
    </citation>
    <scope>NUCLEOTIDE SEQUENCE [LARGE SCALE GENOMIC DNA]</scope>
    <source>
        <strain evidence="3">JGI-23</strain>
    </source>
</reference>
<proteinExistence type="predicted"/>
<feature type="transmembrane region" description="Helical" evidence="1">
    <location>
        <begin position="196"/>
        <end position="215"/>
    </location>
</feature>
<feature type="transmembrane region" description="Helical" evidence="1">
    <location>
        <begin position="29"/>
        <end position="52"/>
    </location>
</feature>
<evidence type="ECO:0008006" key="4">
    <source>
        <dbReference type="Google" id="ProtNLM"/>
    </source>
</evidence>
<name>A0A0P1MZ08_9BACT</name>
<evidence type="ECO:0000256" key="1">
    <source>
        <dbReference type="SAM" id="Phobius"/>
    </source>
</evidence>
<keyword evidence="1" id="KW-0812">Transmembrane</keyword>
<evidence type="ECO:0000313" key="2">
    <source>
        <dbReference type="EMBL" id="CUT00984.1"/>
    </source>
</evidence>
<feature type="transmembrane region" description="Helical" evidence="1">
    <location>
        <begin position="261"/>
        <end position="283"/>
    </location>
</feature>
<keyword evidence="1" id="KW-0472">Membrane</keyword>
<keyword evidence="1" id="KW-1133">Transmembrane helix</keyword>
<feature type="transmembrane region" description="Helical" evidence="1">
    <location>
        <begin position="523"/>
        <end position="541"/>
    </location>
</feature>
<sequence>MASVVEIFKFLLKIDLRSKKPNKTNYGRIILIFITNFLWFSLLSLTIALSLIPENRENIFSEYENALFLLNFSFVLFSVEILLLIFTVLVEFETFVLNQAEIEFLSSLPVDPVSYGLAKYMNFLFFVFLLSFSINLPPTLVLLIFNLLGILQLKGFIVSFSYFVVATLVVIVTSNFVLLFMLFIGRGLKFSKLRKILLPAQIIAVFITFFVYQIINRLFSSADPSESLFALIDKIFKSVPIFVPQIVASKLFIFLAGLKMFALNLFDIFSIAIALCILLIPIFTLRIEMLKNIIDSSRTSDRGKKYIAFEIVKFLKKFLFKKEIEFAMYELVYIHLRRDRSVMVKILSAFAIGIAIAIYFLLFDEVKNPLIEPSSKANVLMLISIFFNVTAGIIAITNHRSYEARWIYHFITADEMFYAMNGAFKVLWHHILIPLLALFSILYFILLKSFQIVLLHILTTAFLTKIFFNIVALISSHLPFSQPIEKLSSIEKILIQFSSFFAVLVAVLFERGFYFMILKFKNLIFTGAILLLLIIVERYTFHIFRQKILKVAKWRTEEEL</sequence>
<feature type="transmembrane region" description="Helical" evidence="1">
    <location>
        <begin position="123"/>
        <end position="148"/>
    </location>
</feature>
<feature type="transmembrane region" description="Helical" evidence="1">
    <location>
        <begin position="452"/>
        <end position="474"/>
    </location>
</feature>
<dbReference type="OrthoDB" id="9791829at2"/>
<gene>
    <name evidence="2" type="ORF">JGI23_00960</name>
</gene>
<feature type="transmembrane region" description="Helical" evidence="1">
    <location>
        <begin position="494"/>
        <end position="517"/>
    </location>
</feature>
<dbReference type="Proteomes" id="UP000199197">
    <property type="component" value="Unassembled WGS sequence"/>
</dbReference>
<feature type="transmembrane region" description="Helical" evidence="1">
    <location>
        <begin position="426"/>
        <end position="446"/>
    </location>
</feature>
<evidence type="ECO:0000313" key="3">
    <source>
        <dbReference type="Proteomes" id="UP000199197"/>
    </source>
</evidence>
<feature type="transmembrane region" description="Helical" evidence="1">
    <location>
        <begin position="342"/>
        <end position="362"/>
    </location>
</feature>
<keyword evidence="3" id="KW-1185">Reference proteome</keyword>
<organism evidence="2 3">
    <name type="scientific">Candidatus Chryseopegocella kryptomonas</name>
    <dbReference type="NCBI Taxonomy" id="1633643"/>
    <lineage>
        <taxon>Bacteria</taxon>
        <taxon>Pseudomonadati</taxon>
        <taxon>Candidatus Kryptoniota</taxon>
        <taxon>Candidatus Chryseopegocella</taxon>
    </lineage>
</organism>
<dbReference type="EMBL" id="CZVW01000008">
    <property type="protein sequence ID" value="CUT00984.1"/>
    <property type="molecule type" value="Genomic_DNA"/>
</dbReference>